<gene>
    <name evidence="1" type="ORF">DFP94_11576</name>
</gene>
<dbReference type="InterPro" id="IPR045499">
    <property type="entry name" value="DUF6492"/>
</dbReference>
<evidence type="ECO:0000313" key="1">
    <source>
        <dbReference type="EMBL" id="RCX15392.1"/>
    </source>
</evidence>
<reference evidence="1 2" key="1">
    <citation type="submission" date="2018-07" db="EMBL/GenBank/DDBJ databases">
        <title>Genomic Encyclopedia of Type Strains, Phase III (KMG-III): the genomes of soil and plant-associated and newly described type strains.</title>
        <authorList>
            <person name="Whitman W."/>
        </authorList>
    </citation>
    <scope>NUCLEOTIDE SEQUENCE [LARGE SCALE GENOMIC DNA]</scope>
    <source>
        <strain evidence="1 2">CECT 8333</strain>
    </source>
</reference>
<evidence type="ECO:0000313" key="2">
    <source>
        <dbReference type="Proteomes" id="UP000253090"/>
    </source>
</evidence>
<protein>
    <recommendedName>
        <fullName evidence="3">Glycosyl transferase family 2</fullName>
    </recommendedName>
</protein>
<name>A0A369B129_9BACL</name>
<dbReference type="Proteomes" id="UP000253090">
    <property type="component" value="Unassembled WGS sequence"/>
</dbReference>
<organism evidence="1 2">
    <name type="scientific">Fontibacillus phaseoli</name>
    <dbReference type="NCBI Taxonomy" id="1416533"/>
    <lineage>
        <taxon>Bacteria</taxon>
        <taxon>Bacillati</taxon>
        <taxon>Bacillota</taxon>
        <taxon>Bacilli</taxon>
        <taxon>Bacillales</taxon>
        <taxon>Paenibacillaceae</taxon>
        <taxon>Fontibacillus</taxon>
    </lineage>
</organism>
<keyword evidence="2" id="KW-1185">Reference proteome</keyword>
<dbReference type="EMBL" id="QPJW01000015">
    <property type="protein sequence ID" value="RCX15392.1"/>
    <property type="molecule type" value="Genomic_DNA"/>
</dbReference>
<dbReference type="RefSeq" id="WP_114498752.1">
    <property type="nucleotide sequence ID" value="NZ_QPJW01000015.1"/>
</dbReference>
<dbReference type="Pfam" id="PF20102">
    <property type="entry name" value="DUF6492"/>
    <property type="match status" value="1"/>
</dbReference>
<comment type="caution">
    <text evidence="1">The sequence shown here is derived from an EMBL/GenBank/DDBJ whole genome shotgun (WGS) entry which is preliminary data.</text>
</comment>
<evidence type="ECO:0008006" key="3">
    <source>
        <dbReference type="Google" id="ProtNLM"/>
    </source>
</evidence>
<proteinExistence type="predicted"/>
<accession>A0A369B129</accession>
<sequence length="276" mass="31491">MSLSPTGRISAAATIDVLIPAIEKDLGTLPYVIDAVRTKVQHPIGQIIIIAPKRQRMIDFCRSKGCRFVDENTVLPLTKQDISYGSAKWERSGWLFQQLLKLSGDRICSADYFLVIDADTVLITPHRFRSGGKSIFYCRNWSQPQYFATYKRLMGRKVSASSSFVTHYMLFEKGKLSRMKREIEARHGMPWHKAIIRSMNRKKQFAFSEYETYGNYVYSTDRSGVSLRKARNKSLHGSPGEISKPRLAKLAGSYRSLSFHKRKGYVKTTGGSRSRK</sequence>
<dbReference type="AlphaFoldDB" id="A0A369B129"/>
<dbReference type="OrthoDB" id="5323158at2"/>